<dbReference type="PROSITE" id="PS50228">
    <property type="entry name" value="SUEL_LECTIN"/>
    <property type="match status" value="3"/>
</dbReference>
<dbReference type="AlphaFoldDB" id="A0A8S2AMH0"/>
<protein>
    <recommendedName>
        <fullName evidence="1">SUEL-type lectin domain-containing protein</fullName>
    </recommendedName>
</protein>
<dbReference type="InterPro" id="IPR043159">
    <property type="entry name" value="Lectin_gal-bd_sf"/>
</dbReference>
<dbReference type="InterPro" id="IPR000922">
    <property type="entry name" value="Lectin_gal-bd_dom"/>
</dbReference>
<accession>A0A8S2AMH0</accession>
<dbReference type="EMBL" id="LR999455">
    <property type="protein sequence ID" value="CAE6076070.1"/>
    <property type="molecule type" value="Genomic_DNA"/>
</dbReference>
<reference evidence="2" key="1">
    <citation type="submission" date="2021-01" db="EMBL/GenBank/DDBJ databases">
        <authorList>
            <person name="Bezrukov I."/>
        </authorList>
    </citation>
    <scope>NUCLEOTIDE SEQUENCE</scope>
</reference>
<proteinExistence type="predicted"/>
<gene>
    <name evidence="2" type="ORF">AARE701A_LOCUS13268</name>
</gene>
<dbReference type="PANTHER" id="PTHR46780">
    <property type="entry name" value="PROTEIN EVA-1"/>
    <property type="match status" value="1"/>
</dbReference>
<evidence type="ECO:0000259" key="1">
    <source>
        <dbReference type="PROSITE" id="PS50228"/>
    </source>
</evidence>
<feature type="domain" description="SUEL-type lectin" evidence="1">
    <location>
        <begin position="190"/>
        <end position="270"/>
    </location>
</feature>
<sequence length="398" mass="43813">MFLSSVSNLATKINGSFDARGTKIDSDPKRISNSKGGGERGKEYPLCGLNNPSEDGIIYAPFCDKGYVFSQIKFADYGQPSGSSCETLKRGNCGAPATLRLVKENCLGKERCRIYITDEMFGPTHCKGPVNFVFSAISSKMDVNYDARGIKIEVGRKHNLSDSIPNPRSEFGSYLPTLGNQIPVCRHQNRSRAPVLMFDCKEKGYVFTKINFADYGHASGDCGNFRRGNCGAPDTLRLVKKNCLGKWQCILLLGRGDEMFGPTHCKSPPCLASKIDVSDDARGIRIGGDQKRFLTNSPQHGKEHVACTNEEPDLGPLTLISCNEPGYVITKINFADYGNPIGTCGHFRHGNCGARATMRIVKKNCLKKKSVTFWLRMRCLVRATAKELPSSLLKPHVH</sequence>
<evidence type="ECO:0000313" key="3">
    <source>
        <dbReference type="Proteomes" id="UP000682877"/>
    </source>
</evidence>
<feature type="domain" description="SUEL-type lectin" evidence="1">
    <location>
        <begin position="312"/>
        <end position="373"/>
    </location>
</feature>
<dbReference type="Pfam" id="PF02140">
    <property type="entry name" value="SUEL_Lectin"/>
    <property type="match status" value="3"/>
</dbReference>
<feature type="domain" description="SUEL-type lectin" evidence="1">
    <location>
        <begin position="63"/>
        <end position="128"/>
    </location>
</feature>
<dbReference type="Gene3D" id="2.60.120.740">
    <property type="match status" value="1"/>
</dbReference>
<evidence type="ECO:0000313" key="2">
    <source>
        <dbReference type="EMBL" id="CAE6076070.1"/>
    </source>
</evidence>
<dbReference type="Proteomes" id="UP000682877">
    <property type="component" value="Chromosome 5"/>
</dbReference>
<name>A0A8S2AMH0_ARAAE</name>
<dbReference type="CDD" id="cd22842">
    <property type="entry name" value="Gal_Rha_Lectin_BGal"/>
    <property type="match status" value="3"/>
</dbReference>
<dbReference type="GO" id="GO:0030246">
    <property type="term" value="F:carbohydrate binding"/>
    <property type="evidence" value="ECO:0007669"/>
    <property type="project" value="InterPro"/>
</dbReference>
<keyword evidence="3" id="KW-1185">Reference proteome</keyword>
<organism evidence="2 3">
    <name type="scientific">Arabidopsis arenosa</name>
    <name type="common">Sand rock-cress</name>
    <name type="synonym">Cardaminopsis arenosa</name>
    <dbReference type="NCBI Taxonomy" id="38785"/>
    <lineage>
        <taxon>Eukaryota</taxon>
        <taxon>Viridiplantae</taxon>
        <taxon>Streptophyta</taxon>
        <taxon>Embryophyta</taxon>
        <taxon>Tracheophyta</taxon>
        <taxon>Spermatophyta</taxon>
        <taxon>Magnoliopsida</taxon>
        <taxon>eudicotyledons</taxon>
        <taxon>Gunneridae</taxon>
        <taxon>Pentapetalae</taxon>
        <taxon>rosids</taxon>
        <taxon>malvids</taxon>
        <taxon>Brassicales</taxon>
        <taxon>Brassicaceae</taxon>
        <taxon>Camelineae</taxon>
        <taxon>Arabidopsis</taxon>
    </lineage>
</organism>